<evidence type="ECO:0000313" key="3">
    <source>
        <dbReference type="Proteomes" id="UP000281112"/>
    </source>
</evidence>
<feature type="domain" description="HTH cro/C1-type" evidence="1">
    <location>
        <begin position="15"/>
        <end position="87"/>
    </location>
</feature>
<dbReference type="Proteomes" id="UP000281112">
    <property type="component" value="Unassembled WGS sequence"/>
</dbReference>
<dbReference type="OrthoDB" id="5346389at2"/>
<dbReference type="PANTHER" id="PTHR35010">
    <property type="entry name" value="BLL4672 PROTEIN-RELATED"/>
    <property type="match status" value="1"/>
</dbReference>
<evidence type="ECO:0000259" key="1">
    <source>
        <dbReference type="SMART" id="SM00530"/>
    </source>
</evidence>
<dbReference type="RefSeq" id="WP_124937605.1">
    <property type="nucleotide sequence ID" value="NZ_RJVQ01000005.1"/>
</dbReference>
<organism evidence="2 3">
    <name type="scientific">Vibrio viridaestus</name>
    <dbReference type="NCBI Taxonomy" id="2487322"/>
    <lineage>
        <taxon>Bacteria</taxon>
        <taxon>Pseudomonadati</taxon>
        <taxon>Pseudomonadota</taxon>
        <taxon>Gammaproteobacteria</taxon>
        <taxon>Vibrionales</taxon>
        <taxon>Vibrionaceae</taxon>
        <taxon>Vibrio</taxon>
    </lineage>
</organism>
<reference evidence="2 3" key="1">
    <citation type="submission" date="2018-11" db="EMBL/GenBank/DDBJ databases">
        <title>Vibrio LJC006 sp. nov., isolated from seawater during the bloom of the enteromorpha.</title>
        <authorList>
            <person name="Liang J."/>
        </authorList>
    </citation>
    <scope>NUCLEOTIDE SEQUENCE [LARGE SCALE GENOMIC DNA]</scope>
    <source>
        <strain evidence="2 3">LJC006</strain>
    </source>
</reference>
<dbReference type="InterPro" id="IPR010982">
    <property type="entry name" value="Lambda_DNA-bd_dom_sf"/>
</dbReference>
<dbReference type="SMART" id="SM00530">
    <property type="entry name" value="HTH_XRE"/>
    <property type="match status" value="1"/>
</dbReference>
<dbReference type="CDD" id="cd00093">
    <property type="entry name" value="HTH_XRE"/>
    <property type="match status" value="1"/>
</dbReference>
<sequence>MTTKILNQNERLGEFLRLKRNSIAPETLGLMKPARSRTPGLRREDIAEMANISTVWYSKLERGKAERVSRNVILAIAKSMRCDDSETRYLLQLSGHTDMTKQPQVSHSVAKEVEVLLNSLNPLPAILTNDFRDILATNSAFEAMVGLNLNELPEQQRNIIWLMSHNKQWQVWLKADNPAGLTDCMTNSAARIRAAMVTRASDKEWQERLDSLISECPLFEQIWSGHGVRAKEELEREYHHHSLGPIRMSKQYWANCSGNAYGQLLVYIPLDDNDKTRLMAL</sequence>
<name>A0A3N9TEF2_9VIBR</name>
<dbReference type="GO" id="GO:0003677">
    <property type="term" value="F:DNA binding"/>
    <property type="evidence" value="ECO:0007669"/>
    <property type="project" value="InterPro"/>
</dbReference>
<dbReference type="InterPro" id="IPR001387">
    <property type="entry name" value="Cro/C1-type_HTH"/>
</dbReference>
<dbReference type="Pfam" id="PF17765">
    <property type="entry name" value="MLTR_LBD"/>
    <property type="match status" value="1"/>
</dbReference>
<accession>A0A3N9TEF2</accession>
<dbReference type="Gene3D" id="3.30.450.180">
    <property type="match status" value="1"/>
</dbReference>
<dbReference type="InterPro" id="IPR041413">
    <property type="entry name" value="MLTR_LBD"/>
</dbReference>
<dbReference type="Pfam" id="PF13560">
    <property type="entry name" value="HTH_31"/>
    <property type="match status" value="1"/>
</dbReference>
<keyword evidence="3" id="KW-1185">Reference proteome</keyword>
<dbReference type="PANTHER" id="PTHR35010:SF2">
    <property type="entry name" value="BLL4672 PROTEIN"/>
    <property type="match status" value="1"/>
</dbReference>
<dbReference type="Gene3D" id="1.10.260.40">
    <property type="entry name" value="lambda repressor-like DNA-binding domains"/>
    <property type="match status" value="1"/>
</dbReference>
<evidence type="ECO:0000313" key="2">
    <source>
        <dbReference type="EMBL" id="RQW62611.1"/>
    </source>
</evidence>
<gene>
    <name evidence="2" type="ORF">EES38_12865</name>
</gene>
<proteinExistence type="predicted"/>
<dbReference type="EMBL" id="RJVQ01000005">
    <property type="protein sequence ID" value="RQW62611.1"/>
    <property type="molecule type" value="Genomic_DNA"/>
</dbReference>
<dbReference type="AlphaFoldDB" id="A0A3N9TEF2"/>
<comment type="caution">
    <text evidence="2">The sequence shown here is derived from an EMBL/GenBank/DDBJ whole genome shotgun (WGS) entry which is preliminary data.</text>
</comment>
<dbReference type="SUPFAM" id="SSF47413">
    <property type="entry name" value="lambda repressor-like DNA-binding domains"/>
    <property type="match status" value="1"/>
</dbReference>
<protein>
    <submittedName>
        <fullName evidence="2">XRE family transcriptional regulator</fullName>
    </submittedName>
</protein>